<keyword evidence="8" id="KW-0812">Transmembrane</keyword>
<comment type="similarity">
    <text evidence="1 7">Belongs to the cytochrome P450 family.</text>
</comment>
<keyword evidence="4 7" id="KW-0560">Oxidoreductase</keyword>
<dbReference type="Proteomes" id="UP000320513">
    <property type="component" value="Unassembled WGS sequence"/>
</dbReference>
<proteinExistence type="inferred from homology"/>
<dbReference type="Gene3D" id="1.10.630.10">
    <property type="entry name" value="Cytochrome P450"/>
    <property type="match status" value="1"/>
</dbReference>
<dbReference type="RefSeq" id="WP_144945786.1">
    <property type="nucleotide sequence ID" value="NZ_VMQU01000044.1"/>
</dbReference>
<dbReference type="PRINTS" id="PR00385">
    <property type="entry name" value="P450"/>
</dbReference>
<dbReference type="PANTHER" id="PTHR46696:SF6">
    <property type="entry name" value="P450, PUTATIVE (EUROFUNG)-RELATED"/>
    <property type="match status" value="1"/>
</dbReference>
<keyword evidence="3 7" id="KW-0479">Metal-binding</keyword>
<evidence type="ECO:0000256" key="4">
    <source>
        <dbReference type="ARBA" id="ARBA00023002"/>
    </source>
</evidence>
<sequence length="396" mass="42753">MNSPPSHHKESPVFAADRGAFWRQLRGLGRVVKIEAGKPMLHGYYLTRRDDVRAALLDPGTFMSPPKTFKITSFGVPLPQVPLSCGTRTDHARFGRVLHPLFSPKALAPFASGLRAQAAALIGGVTGAGQCDATGLADAYACQSLLLVCGLPSDDESAAQLIRAAVIGDLDGTAELQLFNWLDSALGDGLRKPRRPPGVLWPLLEGRARDKDFPLSRAEVAAVVLLLFSVAGIEMVAAAICFSLLRLARDPQLQARLREDPGQIPAFVEEMLRLEAPGPAIPRVTTREVEVGGFTIPAHSVVWLALEAAGRESGGDEIATTSDGTILRQRHWAFGSGIHRCLGMHLARIEIVEFLTAWLGRVPQFELESGFVPAIRHVPTGVTHLGSLMLRWETSP</sequence>
<comment type="caution">
    <text evidence="9">The sequence shown here is derived from an EMBL/GenBank/DDBJ whole genome shotgun (WGS) entry which is preliminary data.</text>
</comment>
<dbReference type="GO" id="GO:0016705">
    <property type="term" value="F:oxidoreductase activity, acting on paired donors, with incorporation or reduction of molecular oxygen"/>
    <property type="evidence" value="ECO:0007669"/>
    <property type="project" value="InterPro"/>
</dbReference>
<keyword evidence="5 7" id="KW-0408">Iron</keyword>
<evidence type="ECO:0000256" key="5">
    <source>
        <dbReference type="ARBA" id="ARBA00023004"/>
    </source>
</evidence>
<dbReference type="GO" id="GO:0020037">
    <property type="term" value="F:heme binding"/>
    <property type="evidence" value="ECO:0007669"/>
    <property type="project" value="InterPro"/>
</dbReference>
<keyword evidence="6 7" id="KW-0503">Monooxygenase</keyword>
<dbReference type="PANTHER" id="PTHR46696">
    <property type="entry name" value="P450, PUTATIVE (EUROFUNG)-RELATED"/>
    <property type="match status" value="1"/>
</dbReference>
<evidence type="ECO:0000313" key="9">
    <source>
        <dbReference type="EMBL" id="TVS89181.1"/>
    </source>
</evidence>
<dbReference type="PROSITE" id="PS00086">
    <property type="entry name" value="CYTOCHROME_P450"/>
    <property type="match status" value="1"/>
</dbReference>
<keyword evidence="8" id="KW-1133">Transmembrane helix</keyword>
<feature type="transmembrane region" description="Helical" evidence="8">
    <location>
        <begin position="220"/>
        <end position="248"/>
    </location>
</feature>
<keyword evidence="10" id="KW-1185">Reference proteome</keyword>
<dbReference type="Pfam" id="PF00067">
    <property type="entry name" value="p450"/>
    <property type="match status" value="1"/>
</dbReference>
<evidence type="ECO:0000256" key="2">
    <source>
        <dbReference type="ARBA" id="ARBA00022617"/>
    </source>
</evidence>
<evidence type="ECO:0000256" key="1">
    <source>
        <dbReference type="ARBA" id="ARBA00010617"/>
    </source>
</evidence>
<evidence type="ECO:0000313" key="10">
    <source>
        <dbReference type="Proteomes" id="UP000320513"/>
    </source>
</evidence>
<name>A0A557XT99_9MYCO</name>
<dbReference type="EMBL" id="VMQU01000044">
    <property type="protein sequence ID" value="TVS89181.1"/>
    <property type="molecule type" value="Genomic_DNA"/>
</dbReference>
<dbReference type="PRINTS" id="PR00359">
    <property type="entry name" value="BP450"/>
</dbReference>
<keyword evidence="8" id="KW-0472">Membrane</keyword>
<organism evidence="9 10">
    <name type="scientific">Mycobacterium helveticum</name>
    <dbReference type="NCBI Taxonomy" id="2592811"/>
    <lineage>
        <taxon>Bacteria</taxon>
        <taxon>Bacillati</taxon>
        <taxon>Actinomycetota</taxon>
        <taxon>Actinomycetes</taxon>
        <taxon>Mycobacteriales</taxon>
        <taxon>Mycobacteriaceae</taxon>
        <taxon>Mycobacterium</taxon>
    </lineage>
</organism>
<dbReference type="InterPro" id="IPR001128">
    <property type="entry name" value="Cyt_P450"/>
</dbReference>
<evidence type="ECO:0000256" key="7">
    <source>
        <dbReference type="RuleBase" id="RU000461"/>
    </source>
</evidence>
<dbReference type="InterPro" id="IPR002397">
    <property type="entry name" value="Cyt_P450_B"/>
</dbReference>
<protein>
    <submittedName>
        <fullName evidence="9">Cytochrome P450</fullName>
    </submittedName>
</protein>
<evidence type="ECO:0000256" key="6">
    <source>
        <dbReference type="ARBA" id="ARBA00023033"/>
    </source>
</evidence>
<dbReference type="GO" id="GO:0005506">
    <property type="term" value="F:iron ion binding"/>
    <property type="evidence" value="ECO:0007669"/>
    <property type="project" value="InterPro"/>
</dbReference>
<accession>A0A557XT99</accession>
<evidence type="ECO:0000256" key="8">
    <source>
        <dbReference type="SAM" id="Phobius"/>
    </source>
</evidence>
<reference evidence="9 10" key="1">
    <citation type="submission" date="2019-07" db="EMBL/GenBank/DDBJ databases">
        <title>New Mycobacterium species.</title>
        <authorList>
            <person name="Tortoli E."/>
            <person name="Ghielmetti G."/>
            <person name="Friedel U."/>
            <person name="Trovato A."/>
        </authorList>
    </citation>
    <scope>NUCLEOTIDE SEQUENCE [LARGE SCALE GENOMIC DNA]</scope>
    <source>
        <strain evidence="9 10">16-83</strain>
    </source>
</reference>
<keyword evidence="2 7" id="KW-0349">Heme</keyword>
<dbReference type="SUPFAM" id="SSF48264">
    <property type="entry name" value="Cytochrome P450"/>
    <property type="match status" value="1"/>
</dbReference>
<dbReference type="InterPro" id="IPR036396">
    <property type="entry name" value="Cyt_P450_sf"/>
</dbReference>
<dbReference type="OrthoDB" id="4685091at2"/>
<dbReference type="GO" id="GO:0004497">
    <property type="term" value="F:monooxygenase activity"/>
    <property type="evidence" value="ECO:0007669"/>
    <property type="project" value="UniProtKB-KW"/>
</dbReference>
<gene>
    <name evidence="9" type="ORF">FPZ47_12320</name>
</gene>
<dbReference type="AlphaFoldDB" id="A0A557XT99"/>
<dbReference type="InterPro" id="IPR017972">
    <property type="entry name" value="Cyt_P450_CS"/>
</dbReference>
<evidence type="ECO:0000256" key="3">
    <source>
        <dbReference type="ARBA" id="ARBA00022723"/>
    </source>
</evidence>